<organism evidence="1 2">
    <name type="scientific">Trichomalopsis sarcophagae</name>
    <dbReference type="NCBI Taxonomy" id="543379"/>
    <lineage>
        <taxon>Eukaryota</taxon>
        <taxon>Metazoa</taxon>
        <taxon>Ecdysozoa</taxon>
        <taxon>Arthropoda</taxon>
        <taxon>Hexapoda</taxon>
        <taxon>Insecta</taxon>
        <taxon>Pterygota</taxon>
        <taxon>Neoptera</taxon>
        <taxon>Endopterygota</taxon>
        <taxon>Hymenoptera</taxon>
        <taxon>Apocrita</taxon>
        <taxon>Proctotrupomorpha</taxon>
        <taxon>Chalcidoidea</taxon>
        <taxon>Pteromalidae</taxon>
        <taxon>Pteromalinae</taxon>
        <taxon>Trichomalopsis</taxon>
    </lineage>
</organism>
<keyword evidence="2" id="KW-1185">Reference proteome</keyword>
<proteinExistence type="predicted"/>
<gene>
    <name evidence="1" type="ORF">TSAR_016433</name>
</gene>
<dbReference type="Proteomes" id="UP000215335">
    <property type="component" value="Unassembled WGS sequence"/>
</dbReference>
<name>A0A232EVX2_9HYME</name>
<evidence type="ECO:0000313" key="1">
    <source>
        <dbReference type="EMBL" id="OXU22487.1"/>
    </source>
</evidence>
<accession>A0A232EVX2</accession>
<protein>
    <submittedName>
        <fullName evidence="1">Uncharacterized protein</fullName>
    </submittedName>
</protein>
<dbReference type="EMBL" id="NNAY01001945">
    <property type="protein sequence ID" value="OXU22487.1"/>
    <property type="molecule type" value="Genomic_DNA"/>
</dbReference>
<evidence type="ECO:0000313" key="2">
    <source>
        <dbReference type="Proteomes" id="UP000215335"/>
    </source>
</evidence>
<sequence>MEQAIICRSAFRRSSEPRGRAIQFSRSMSSEGSAVMKIVENSVLSLKLQKKCKDYIIPNAPPTFQLFSENQPVSTLRSYSLNYYSKPIQILREYERKKNAKHCPTNLQFLIL</sequence>
<dbReference type="AlphaFoldDB" id="A0A232EVX2"/>
<reference evidence="1 2" key="1">
    <citation type="journal article" date="2017" name="Curr. Biol.">
        <title>The Evolution of Venom by Co-option of Single-Copy Genes.</title>
        <authorList>
            <person name="Martinson E.O."/>
            <person name="Mrinalini"/>
            <person name="Kelkar Y.D."/>
            <person name="Chang C.H."/>
            <person name="Werren J.H."/>
        </authorList>
    </citation>
    <scope>NUCLEOTIDE SEQUENCE [LARGE SCALE GENOMIC DNA]</scope>
    <source>
        <strain evidence="1 2">Alberta</strain>
        <tissue evidence="1">Whole body</tissue>
    </source>
</reference>
<comment type="caution">
    <text evidence="1">The sequence shown here is derived from an EMBL/GenBank/DDBJ whole genome shotgun (WGS) entry which is preliminary data.</text>
</comment>